<evidence type="ECO:0000313" key="1">
    <source>
        <dbReference type="EMBL" id="KAJ2956181.1"/>
    </source>
</evidence>
<protein>
    <submittedName>
        <fullName evidence="1">Uncharacterized protein</fullName>
    </submittedName>
</protein>
<sequence length="89" mass="9894">MAPQEMRSEMYCGEIVSSSSEPTGTPMAVRSQRSWRARRRPLLILNEPSMSGSLMRPFQPTVVRGFCAMRACSKLTLGLAQAGRTNPFE</sequence>
<organism evidence="1 2">
    <name type="scientific">Trametes sanguinea</name>
    <dbReference type="NCBI Taxonomy" id="158606"/>
    <lineage>
        <taxon>Eukaryota</taxon>
        <taxon>Fungi</taxon>
        <taxon>Dikarya</taxon>
        <taxon>Basidiomycota</taxon>
        <taxon>Agaricomycotina</taxon>
        <taxon>Agaricomycetes</taxon>
        <taxon>Polyporales</taxon>
        <taxon>Polyporaceae</taxon>
        <taxon>Trametes</taxon>
    </lineage>
</organism>
<proteinExistence type="predicted"/>
<accession>A0ACC1MAT2</accession>
<name>A0ACC1MAT2_9APHY</name>
<comment type="caution">
    <text evidence="1">The sequence shown here is derived from an EMBL/GenBank/DDBJ whole genome shotgun (WGS) entry which is preliminary data.</text>
</comment>
<dbReference type="Proteomes" id="UP001144978">
    <property type="component" value="Unassembled WGS sequence"/>
</dbReference>
<dbReference type="EMBL" id="JANSHE010007809">
    <property type="protein sequence ID" value="KAJ2956181.1"/>
    <property type="molecule type" value="Genomic_DNA"/>
</dbReference>
<reference evidence="1" key="1">
    <citation type="submission" date="2022-08" db="EMBL/GenBank/DDBJ databases">
        <title>Genome Sequence of Pycnoporus sanguineus.</title>
        <authorList>
            <person name="Buettner E."/>
        </authorList>
    </citation>
    <scope>NUCLEOTIDE SEQUENCE</scope>
    <source>
        <strain evidence="1">CG-C14</strain>
    </source>
</reference>
<keyword evidence="2" id="KW-1185">Reference proteome</keyword>
<evidence type="ECO:0000313" key="2">
    <source>
        <dbReference type="Proteomes" id="UP001144978"/>
    </source>
</evidence>
<gene>
    <name evidence="1" type="ORF">NUW54_g14684</name>
</gene>